<protein>
    <submittedName>
        <fullName evidence="1">Uncharacterized protein</fullName>
    </submittedName>
</protein>
<dbReference type="OrthoDB" id="3400930at2"/>
<dbReference type="EMBL" id="RCIW01000010">
    <property type="protein sequence ID" value="RLP09614.1"/>
    <property type="molecule type" value="Genomic_DNA"/>
</dbReference>
<dbReference type="InterPro" id="IPR036412">
    <property type="entry name" value="HAD-like_sf"/>
</dbReference>
<dbReference type="PANTHER" id="PTHR19288:SF46">
    <property type="entry name" value="HALOACID DEHALOGENASE-LIKE HYDROLASE DOMAIN-CONTAINING PROTEIN 2"/>
    <property type="match status" value="1"/>
</dbReference>
<proteinExistence type="predicted"/>
<gene>
    <name evidence="1" type="ORF">D7U36_07395</name>
</gene>
<dbReference type="Proteomes" id="UP000279336">
    <property type="component" value="Unassembled WGS sequence"/>
</dbReference>
<dbReference type="GO" id="GO:0016791">
    <property type="term" value="F:phosphatase activity"/>
    <property type="evidence" value="ECO:0007669"/>
    <property type="project" value="TreeGrafter"/>
</dbReference>
<name>A0A8B3FLT3_9ACTN</name>
<reference evidence="1 2" key="1">
    <citation type="submission" date="2018-10" db="EMBL/GenBank/DDBJ databases">
        <title>Propionibacterium australiense Genome Sequencing and Assembly.</title>
        <authorList>
            <person name="Bernier A.-M."/>
            <person name="Bernard K."/>
        </authorList>
    </citation>
    <scope>NUCLEOTIDE SEQUENCE [LARGE SCALE GENOMIC DNA]</scope>
    <source>
        <strain evidence="1 2">NML98A078</strain>
    </source>
</reference>
<dbReference type="Pfam" id="PF13242">
    <property type="entry name" value="Hydrolase_like"/>
    <property type="match status" value="1"/>
</dbReference>
<dbReference type="InterPro" id="IPR006357">
    <property type="entry name" value="HAD-SF_hydro_IIA"/>
</dbReference>
<accession>A0A8B3FLT3</accession>
<dbReference type="InterPro" id="IPR023214">
    <property type="entry name" value="HAD_sf"/>
</dbReference>
<dbReference type="SUPFAM" id="SSF56784">
    <property type="entry name" value="HAD-like"/>
    <property type="match status" value="1"/>
</dbReference>
<dbReference type="PANTHER" id="PTHR19288">
    <property type="entry name" value="4-NITROPHENYLPHOSPHATASE-RELATED"/>
    <property type="match status" value="1"/>
</dbReference>
<dbReference type="Pfam" id="PF13344">
    <property type="entry name" value="Hydrolase_6"/>
    <property type="match status" value="1"/>
</dbReference>
<dbReference type="GO" id="GO:0005737">
    <property type="term" value="C:cytoplasm"/>
    <property type="evidence" value="ECO:0007669"/>
    <property type="project" value="TreeGrafter"/>
</dbReference>
<organism evidence="1 2">
    <name type="scientific">Propionibacterium australiense</name>
    <dbReference type="NCBI Taxonomy" id="119981"/>
    <lineage>
        <taxon>Bacteria</taxon>
        <taxon>Bacillati</taxon>
        <taxon>Actinomycetota</taxon>
        <taxon>Actinomycetes</taxon>
        <taxon>Propionibacteriales</taxon>
        <taxon>Propionibacteriaceae</taxon>
        <taxon>Propionibacterium</taxon>
    </lineage>
</organism>
<dbReference type="Gene3D" id="3.40.50.1000">
    <property type="entry name" value="HAD superfamily/HAD-like"/>
    <property type="match status" value="2"/>
</dbReference>
<comment type="caution">
    <text evidence="1">The sequence shown here is derived from an EMBL/GenBank/DDBJ whole genome shotgun (WGS) entry which is preliminary data.</text>
</comment>
<sequence length="263" mass="27950">MVGDRLQVRWPVVNKHAIVDVHGVLLGRQHYDASPPGDLISGLREAGYSVHIVTNSSSITAVDLASELVANGVPVCASDVVTMAMVAAHRLSSIGVSEVAVIGSDVLRAELERLVPDLKIVEVGESEVLLVTRDPALTEGTLDRIRRLPPRRIFATCKDAIFADASGIHAGPGATVRRVELAAGREAILVGKPDPYMITEYLGLRGDDLDTAVVIGDSLTEDAELAERAGCRALIIGTPEVTSCDLLNVARLDQALDILRGIE</sequence>
<evidence type="ECO:0000313" key="2">
    <source>
        <dbReference type="Proteomes" id="UP000279336"/>
    </source>
</evidence>
<dbReference type="AlphaFoldDB" id="A0A8B3FLT3"/>
<evidence type="ECO:0000313" key="1">
    <source>
        <dbReference type="EMBL" id="RLP09614.1"/>
    </source>
</evidence>